<evidence type="ECO:0008006" key="2">
    <source>
        <dbReference type="Google" id="ProtNLM"/>
    </source>
</evidence>
<dbReference type="InterPro" id="IPR013783">
    <property type="entry name" value="Ig-like_fold"/>
</dbReference>
<dbReference type="GO" id="GO:0001681">
    <property type="term" value="F:sialate O-acetylesterase activity"/>
    <property type="evidence" value="ECO:0007669"/>
    <property type="project" value="InterPro"/>
</dbReference>
<dbReference type="PANTHER" id="PTHR22901">
    <property type="entry name" value="SIALATE O-ACETYLESTERASE"/>
    <property type="match status" value="1"/>
</dbReference>
<proteinExistence type="predicted"/>
<accession>X1RWT1</accession>
<dbReference type="InterPro" id="IPR036514">
    <property type="entry name" value="SGNH_hydro_sf"/>
</dbReference>
<comment type="caution">
    <text evidence="1">The sequence shown here is derived from an EMBL/GenBank/DDBJ whole genome shotgun (WGS) entry which is preliminary data.</text>
</comment>
<sequence length="176" mass="19589">MAVTLEAKLELPRIFGDHIVVQRDKPLNVWGWGDKGDSVTVEFNGQTQTATVDQNGRWLLTLDPMPPSSQPQELKVKGKTDFLKFKNVVIGDVWLCSGQSNMEAAAGGIVNADLDMPRAKFPSIRCLTIPLRSSPTPLESFAVEQRNPYYVELKGLWRVCTPETARDFPAVGYHFA</sequence>
<organism evidence="1">
    <name type="scientific">marine sediment metagenome</name>
    <dbReference type="NCBI Taxonomy" id="412755"/>
    <lineage>
        <taxon>unclassified sequences</taxon>
        <taxon>metagenomes</taxon>
        <taxon>ecological metagenomes</taxon>
    </lineage>
</organism>
<dbReference type="SUPFAM" id="SSF52266">
    <property type="entry name" value="SGNH hydrolase"/>
    <property type="match status" value="1"/>
</dbReference>
<evidence type="ECO:0000313" key="1">
    <source>
        <dbReference type="EMBL" id="GAI85128.1"/>
    </source>
</evidence>
<dbReference type="Gene3D" id="2.60.40.10">
    <property type="entry name" value="Immunoglobulins"/>
    <property type="match status" value="1"/>
</dbReference>
<dbReference type="AlphaFoldDB" id="X1RWT1"/>
<feature type="non-terminal residue" evidence="1">
    <location>
        <position position="176"/>
    </location>
</feature>
<dbReference type="GO" id="GO:0005975">
    <property type="term" value="P:carbohydrate metabolic process"/>
    <property type="evidence" value="ECO:0007669"/>
    <property type="project" value="TreeGrafter"/>
</dbReference>
<dbReference type="Gene3D" id="3.40.50.1110">
    <property type="entry name" value="SGNH hydrolase"/>
    <property type="match status" value="1"/>
</dbReference>
<name>X1RWT1_9ZZZZ</name>
<gene>
    <name evidence="1" type="ORF">S12H4_14950</name>
</gene>
<dbReference type="PANTHER" id="PTHR22901:SF0">
    <property type="entry name" value="SIALATE O-ACETYLESTERASE"/>
    <property type="match status" value="1"/>
</dbReference>
<dbReference type="InterPro" id="IPR039329">
    <property type="entry name" value="SIAE"/>
</dbReference>
<protein>
    <recommendedName>
        <fullName evidence="2">Sialate O-acetylesterase domain-containing protein</fullName>
    </recommendedName>
</protein>
<reference evidence="1" key="1">
    <citation type="journal article" date="2014" name="Front. Microbiol.">
        <title>High frequency of phylogenetically diverse reductive dehalogenase-homologous genes in deep subseafloor sedimentary metagenomes.</title>
        <authorList>
            <person name="Kawai M."/>
            <person name="Futagami T."/>
            <person name="Toyoda A."/>
            <person name="Takaki Y."/>
            <person name="Nishi S."/>
            <person name="Hori S."/>
            <person name="Arai W."/>
            <person name="Tsubouchi T."/>
            <person name="Morono Y."/>
            <person name="Uchiyama I."/>
            <person name="Ito T."/>
            <person name="Fujiyama A."/>
            <person name="Inagaki F."/>
            <person name="Takami H."/>
        </authorList>
    </citation>
    <scope>NUCLEOTIDE SEQUENCE</scope>
    <source>
        <strain evidence="1">Expedition CK06-06</strain>
    </source>
</reference>
<dbReference type="EMBL" id="BARW01007152">
    <property type="protein sequence ID" value="GAI85128.1"/>
    <property type="molecule type" value="Genomic_DNA"/>
</dbReference>